<dbReference type="CDD" id="cd00761">
    <property type="entry name" value="Glyco_tranf_GTA_type"/>
    <property type="match status" value="1"/>
</dbReference>
<dbReference type="Gene3D" id="3.90.550.10">
    <property type="entry name" value="Spore Coat Polysaccharide Biosynthesis Protein SpsA, Chain A"/>
    <property type="match status" value="1"/>
</dbReference>
<organism evidence="3 4">
    <name type="scientific">Paenibacillus phytorum</name>
    <dbReference type="NCBI Taxonomy" id="2654977"/>
    <lineage>
        <taxon>Bacteria</taxon>
        <taxon>Bacillati</taxon>
        <taxon>Bacillota</taxon>
        <taxon>Bacilli</taxon>
        <taxon>Bacillales</taxon>
        <taxon>Paenibacillaceae</taxon>
        <taxon>Paenibacillus</taxon>
    </lineage>
</organism>
<feature type="domain" description="Glycosyltransferase 2-like" evidence="2">
    <location>
        <begin position="6"/>
        <end position="122"/>
    </location>
</feature>
<evidence type="ECO:0000256" key="1">
    <source>
        <dbReference type="ARBA" id="ARBA00006739"/>
    </source>
</evidence>
<dbReference type="RefSeq" id="WP_171641742.1">
    <property type="nucleotide sequence ID" value="NZ_WHOA01000032.1"/>
</dbReference>
<dbReference type="SUPFAM" id="SSF53448">
    <property type="entry name" value="Nucleotide-diphospho-sugar transferases"/>
    <property type="match status" value="1"/>
</dbReference>
<evidence type="ECO:0000313" key="4">
    <source>
        <dbReference type="Proteomes" id="UP000616779"/>
    </source>
</evidence>
<evidence type="ECO:0000259" key="2">
    <source>
        <dbReference type="Pfam" id="PF00535"/>
    </source>
</evidence>
<dbReference type="InterPro" id="IPR001173">
    <property type="entry name" value="Glyco_trans_2-like"/>
</dbReference>
<reference evidence="3 4" key="1">
    <citation type="submission" date="2019-10" db="EMBL/GenBank/DDBJ databases">
        <title>Description of Paenibacillus terrestris sp. nov.</title>
        <authorList>
            <person name="Carlier A."/>
            <person name="Qi S."/>
        </authorList>
    </citation>
    <scope>NUCLEOTIDE SEQUENCE [LARGE SCALE GENOMIC DNA]</scope>
    <source>
        <strain evidence="3 4">LMG 31458</strain>
    </source>
</reference>
<comment type="caution">
    <text evidence="3">The sequence shown here is derived from an EMBL/GenBank/DDBJ whole genome shotgun (WGS) entry which is preliminary data.</text>
</comment>
<dbReference type="Proteomes" id="UP000616779">
    <property type="component" value="Unassembled WGS sequence"/>
</dbReference>
<evidence type="ECO:0000313" key="3">
    <source>
        <dbReference type="EMBL" id="NOU70892.1"/>
    </source>
</evidence>
<dbReference type="Pfam" id="PF00535">
    <property type="entry name" value="Glycos_transf_2"/>
    <property type="match status" value="1"/>
</dbReference>
<protein>
    <submittedName>
        <fullName evidence="3">Glycosyltransferase</fullName>
    </submittedName>
</protein>
<proteinExistence type="inferred from homology"/>
<keyword evidence="4" id="KW-1185">Reference proteome</keyword>
<dbReference type="PANTHER" id="PTHR22916">
    <property type="entry name" value="GLYCOSYLTRANSFERASE"/>
    <property type="match status" value="1"/>
</dbReference>
<dbReference type="PANTHER" id="PTHR22916:SF3">
    <property type="entry name" value="UDP-GLCNAC:BETAGAL BETA-1,3-N-ACETYLGLUCOSAMINYLTRANSFERASE-LIKE PROTEIN 1"/>
    <property type="match status" value="1"/>
</dbReference>
<gene>
    <name evidence="3" type="ORF">GC098_05520</name>
</gene>
<dbReference type="EMBL" id="WHOA01000032">
    <property type="protein sequence ID" value="NOU70892.1"/>
    <property type="molecule type" value="Genomic_DNA"/>
</dbReference>
<dbReference type="InterPro" id="IPR029044">
    <property type="entry name" value="Nucleotide-diphossugar_trans"/>
</dbReference>
<sequence>MIPKVSVIVPVYNCEKFISKCLDSILHQTYSNIEIVIVNDGSTDRSEEILHQYIEKDERVSYYYQENSGPSEARNYGIIKSIGEYLAFIDSDDSIDAYYIEHLINKMLTTGADLVCCGYKDISVYGILNCTDFNFDKSDSMHYFINLVCNGTGGVLWSKMFKKEIISKHNIKMDKEIFMSEDLIFVLQYAVHCQSFAAINNYLYYYNRLNQNSISSNFSIDYVDNNITVCKHIENIFNTVDIDKNKIDEVITSRIQNLVIHLVEQQSMHIKVLGKKNALHNVKQILSIQYIESYLSRFSTKAIIYKPYVYLLKKKLFKLSIVYGIVLNTARELKRKVKVGEFN</sequence>
<comment type="similarity">
    <text evidence="1">Belongs to the glycosyltransferase 2 family.</text>
</comment>
<name>A0ABX1XQY6_9BACL</name>
<accession>A0ABX1XQY6</accession>